<dbReference type="CDD" id="cd22954">
    <property type="entry name" value="PLL_lectin"/>
    <property type="match status" value="1"/>
</dbReference>
<feature type="transmembrane region" description="Helical" evidence="2">
    <location>
        <begin position="50"/>
        <end position="72"/>
    </location>
</feature>
<evidence type="ECO:0000313" key="5">
    <source>
        <dbReference type="Proteomes" id="UP001564626"/>
    </source>
</evidence>
<gene>
    <name evidence="4" type="ORF">AB8O55_07800</name>
</gene>
<name>A0ABV4CE28_9PSEU</name>
<evidence type="ECO:0000256" key="2">
    <source>
        <dbReference type="SAM" id="Phobius"/>
    </source>
</evidence>
<comment type="caution">
    <text evidence="4">The sequence shown here is derived from an EMBL/GenBank/DDBJ whole genome shotgun (WGS) entry which is preliminary data.</text>
</comment>
<keyword evidence="2" id="KW-0472">Membrane</keyword>
<feature type="region of interest" description="Disordered" evidence="1">
    <location>
        <begin position="428"/>
        <end position="455"/>
    </location>
</feature>
<evidence type="ECO:0000256" key="1">
    <source>
        <dbReference type="SAM" id="MobiDB-lite"/>
    </source>
</evidence>
<protein>
    <recommendedName>
        <fullName evidence="3">PLL-like beta propeller domain-containing protein</fullName>
    </recommendedName>
</protein>
<keyword evidence="5" id="KW-1185">Reference proteome</keyword>
<dbReference type="Gene3D" id="2.120.10.70">
    <property type="entry name" value="Fucose-specific lectin"/>
    <property type="match status" value="1"/>
</dbReference>
<keyword evidence="2" id="KW-0812">Transmembrane</keyword>
<dbReference type="RefSeq" id="WP_345358107.1">
    <property type="nucleotide sequence ID" value="NZ_BAABII010000003.1"/>
</dbReference>
<dbReference type="Pfam" id="PF26607">
    <property type="entry name" value="DUF8189"/>
    <property type="match status" value="1"/>
</dbReference>
<sequence>MRVPLYSVNDQSGGSSGGSRPPHAQRSPEPDDFPTAPIPKVRSRSVERRSLLVVCLVGALLITAPIALVGFFRGTDAAAPGSASPPAAESAPTPSVPGGGVMNGYSEQHAAAAMPDNAWRITHVARSELGTVVRTHQSDPAADAGAGWTDLGGSVAGDPVVLTDVQGRMAAFAVGTDGGLSYNPQVDPGAERPGEWRGLGGQDLVGTPAAAQDSLGRLFVFARSAGGTLWETHEAQAGTGRWTGLRAMSTPPVEDDPAVQINAQHELKLFALGAGGVVWTHSQVRPGGDEWTPARGITGTVASTPAVALDHQNRLQLFAVDPAGDVLQSSELGPGANRWTDWRSWENWRSGPQVFAERPEVVMDAKGSLVVFARDTEGTVHESFQSGPGRTGWKEWQDRGGDLVDLTAAVKDFEGRLCVYGIGADGSLTRTRQSGPAEGPWHEWSTNLQGNLSPS</sequence>
<feature type="region of interest" description="Disordered" evidence="1">
    <location>
        <begin position="1"/>
        <end position="41"/>
    </location>
</feature>
<evidence type="ECO:0000259" key="3">
    <source>
        <dbReference type="Pfam" id="PF26607"/>
    </source>
</evidence>
<feature type="compositionally biased region" description="Low complexity" evidence="1">
    <location>
        <begin position="78"/>
        <end position="93"/>
    </location>
</feature>
<feature type="compositionally biased region" description="Polar residues" evidence="1">
    <location>
        <begin position="444"/>
        <end position="455"/>
    </location>
</feature>
<dbReference type="InterPro" id="IPR058502">
    <property type="entry name" value="PLL-like_beta-prop"/>
</dbReference>
<feature type="region of interest" description="Disordered" evidence="1">
    <location>
        <begin position="78"/>
        <end position="104"/>
    </location>
</feature>
<evidence type="ECO:0000313" key="4">
    <source>
        <dbReference type="EMBL" id="MEY8039298.1"/>
    </source>
</evidence>
<proteinExistence type="predicted"/>
<dbReference type="SUPFAM" id="SSF89372">
    <property type="entry name" value="Fucose-specific lectin"/>
    <property type="match status" value="2"/>
</dbReference>
<dbReference type="Proteomes" id="UP001564626">
    <property type="component" value="Unassembled WGS sequence"/>
</dbReference>
<keyword evidence="2" id="KW-1133">Transmembrane helix</keyword>
<reference evidence="4 5" key="1">
    <citation type="submission" date="2024-08" db="EMBL/GenBank/DDBJ databases">
        <title>Genome mining of Saccharopolyspora cebuensis PGLac3 from Nigerian medicinal plant.</title>
        <authorList>
            <person name="Ezeobiora C.E."/>
            <person name="Igbokwe N.H."/>
            <person name="Amin D.H."/>
            <person name="Mendie U.E."/>
        </authorList>
    </citation>
    <scope>NUCLEOTIDE SEQUENCE [LARGE SCALE GENOMIC DNA]</scope>
    <source>
        <strain evidence="4 5">PGLac3</strain>
    </source>
</reference>
<dbReference type="EMBL" id="JBGEHV010000010">
    <property type="protein sequence ID" value="MEY8039298.1"/>
    <property type="molecule type" value="Genomic_DNA"/>
</dbReference>
<accession>A0ABV4CE28</accession>
<organism evidence="4 5">
    <name type="scientific">Saccharopolyspora cebuensis</name>
    <dbReference type="NCBI Taxonomy" id="418759"/>
    <lineage>
        <taxon>Bacteria</taxon>
        <taxon>Bacillati</taxon>
        <taxon>Actinomycetota</taxon>
        <taxon>Actinomycetes</taxon>
        <taxon>Pseudonocardiales</taxon>
        <taxon>Pseudonocardiaceae</taxon>
        <taxon>Saccharopolyspora</taxon>
    </lineage>
</organism>
<feature type="domain" description="PLL-like beta propeller" evidence="3">
    <location>
        <begin position="131"/>
        <end position="344"/>
    </location>
</feature>